<feature type="compositionally biased region" description="Basic and acidic residues" evidence="1">
    <location>
        <begin position="608"/>
        <end position="620"/>
    </location>
</feature>
<dbReference type="EMBL" id="LZYO01000018">
    <property type="protein sequence ID" value="ODH44672.1"/>
    <property type="molecule type" value="Genomic_DNA"/>
</dbReference>
<evidence type="ECO:0008006" key="4">
    <source>
        <dbReference type="Google" id="ProtNLM"/>
    </source>
</evidence>
<feature type="compositionally biased region" description="Basic and acidic residues" evidence="1">
    <location>
        <begin position="627"/>
        <end position="636"/>
    </location>
</feature>
<feature type="compositionally biased region" description="Polar residues" evidence="1">
    <location>
        <begin position="26"/>
        <end position="38"/>
    </location>
</feature>
<feature type="compositionally biased region" description="Basic and acidic residues" evidence="1">
    <location>
        <begin position="79"/>
        <end position="90"/>
    </location>
</feature>
<feature type="region of interest" description="Disordered" evidence="1">
    <location>
        <begin position="386"/>
        <end position="506"/>
    </location>
</feature>
<gene>
    <name evidence="2" type="ORF">ACO22_00829</name>
</gene>
<feature type="region of interest" description="Disordered" evidence="1">
    <location>
        <begin position="1"/>
        <end position="219"/>
    </location>
</feature>
<proteinExistence type="predicted"/>
<feature type="compositionally biased region" description="Basic and acidic residues" evidence="1">
    <location>
        <begin position="178"/>
        <end position="198"/>
    </location>
</feature>
<accession>A0A1D2JNA8</accession>
<evidence type="ECO:0000256" key="1">
    <source>
        <dbReference type="SAM" id="MobiDB-lite"/>
    </source>
</evidence>
<feature type="compositionally biased region" description="Basic and acidic residues" evidence="1">
    <location>
        <begin position="105"/>
        <end position="133"/>
    </location>
</feature>
<comment type="caution">
    <text evidence="2">The sequence shown here is derived from an EMBL/GenBank/DDBJ whole genome shotgun (WGS) entry which is preliminary data.</text>
</comment>
<evidence type="ECO:0000313" key="3">
    <source>
        <dbReference type="Proteomes" id="UP000242814"/>
    </source>
</evidence>
<feature type="region of interest" description="Disordered" evidence="1">
    <location>
        <begin position="294"/>
        <end position="316"/>
    </location>
</feature>
<organism evidence="2 3">
    <name type="scientific">Paracoccidioides brasiliensis</name>
    <dbReference type="NCBI Taxonomy" id="121759"/>
    <lineage>
        <taxon>Eukaryota</taxon>
        <taxon>Fungi</taxon>
        <taxon>Dikarya</taxon>
        <taxon>Ascomycota</taxon>
        <taxon>Pezizomycotina</taxon>
        <taxon>Eurotiomycetes</taxon>
        <taxon>Eurotiomycetidae</taxon>
        <taxon>Onygenales</taxon>
        <taxon>Ajellomycetaceae</taxon>
        <taxon>Paracoccidioides</taxon>
    </lineage>
</organism>
<protein>
    <recommendedName>
        <fullName evidence="4">DUF3824 domain-containing protein</fullName>
    </recommendedName>
</protein>
<dbReference type="Proteomes" id="UP000242814">
    <property type="component" value="Unassembled WGS sequence"/>
</dbReference>
<dbReference type="VEuPathDB" id="FungiDB:PABG_03308"/>
<evidence type="ECO:0000313" key="2">
    <source>
        <dbReference type="EMBL" id="ODH44672.1"/>
    </source>
</evidence>
<feature type="region of interest" description="Disordered" evidence="1">
    <location>
        <begin position="603"/>
        <end position="636"/>
    </location>
</feature>
<dbReference type="AlphaFoldDB" id="A0A1D2JNA8"/>
<reference evidence="2 3" key="1">
    <citation type="submission" date="2016-06" db="EMBL/GenBank/DDBJ databases">
        <authorList>
            <person name="Kjaerup R.B."/>
            <person name="Dalgaard T.S."/>
            <person name="Juul-Madsen H.R."/>
        </authorList>
    </citation>
    <scope>NUCLEOTIDE SEQUENCE [LARGE SCALE GENOMIC DNA]</scope>
    <source>
        <strain evidence="2 3">Pb300</strain>
    </source>
</reference>
<dbReference type="VEuPathDB" id="FungiDB:PADG_01872"/>
<feature type="compositionally biased region" description="Basic and acidic residues" evidence="1">
    <location>
        <begin position="426"/>
        <end position="436"/>
    </location>
</feature>
<feature type="region of interest" description="Disordered" evidence="1">
    <location>
        <begin position="338"/>
        <end position="372"/>
    </location>
</feature>
<name>A0A1D2JNA8_PARBR</name>
<feature type="compositionally biased region" description="Basic residues" evidence="1">
    <location>
        <begin position="360"/>
        <end position="369"/>
    </location>
</feature>
<sequence>MASFYENHPYNTQRRRAHTADFYESSHASPRPTNNRWGPNTDLVRPDDTEDSQVEEIQRDFPPGSSTAGYRPDNSHGAMYERRAVHEPSVRRTNSLGGRGRDRRRNYYTEDEYHRRSHRQGDESTRRARDRDHHSRRPYSGASSRTPSPRPRRRKSFSEQALAAIGLGSVTGSHASRRHDGDRGSYRDHYDRDYDPSRSHHRRQPYSYYSRSHSLDRNDNQKDITQALKAALTAGAAEAIRARKEPGGWSGEKGKRILTAAIGAGGVNKLLDGQSDKHSKRHLIESTLAGLATNRLVNGPRSRSRGRARSESRGAKDIASAGLLAAAGKSAYDHFRLKSRGREARSGYSSDSEGSPGLSRRSRGSKKRSQSVSAYLAKGLVALGLGDEQSSSHGNRHRERRRYDGGTDSDDGYSDVHRSRHRHNHSRDSYSRDVGRLRPTFSSPSFRETGAMMPVAGGTDTSSALPKHYPHPRSSPQAFHHRHSTSYGGDNTDSDFSSLSTDTEERTRKKLLRREVLTTGLATIATVHAGHGVVKSLKKRKERIAQLRDGEISANEARRQRAKNNMKDAASIALAAIGIKGVVDEWKDAANHHAEKNSFKANLKHRREMREMRERGMERQRRARSWSPDDRYERRP</sequence>
<feature type="compositionally biased region" description="Low complexity" evidence="1">
    <location>
        <begin position="490"/>
        <end position="501"/>
    </location>
</feature>